<protein>
    <submittedName>
        <fullName evidence="6">ABC transporter substrate-binding protein</fullName>
    </submittedName>
</protein>
<dbReference type="PROSITE" id="PS51257">
    <property type="entry name" value="PROKAR_LIPOPROTEIN"/>
    <property type="match status" value="1"/>
</dbReference>
<dbReference type="EMBL" id="BAAAYK010000038">
    <property type="protein sequence ID" value="GAA3360435.1"/>
    <property type="molecule type" value="Genomic_DNA"/>
</dbReference>
<reference evidence="7" key="1">
    <citation type="journal article" date="2019" name="Int. J. Syst. Evol. Microbiol.">
        <title>The Global Catalogue of Microorganisms (GCM) 10K type strain sequencing project: providing services to taxonomists for standard genome sequencing and annotation.</title>
        <authorList>
            <consortium name="The Broad Institute Genomics Platform"/>
            <consortium name="The Broad Institute Genome Sequencing Center for Infectious Disease"/>
            <person name="Wu L."/>
            <person name="Ma J."/>
        </authorList>
    </citation>
    <scope>NUCLEOTIDE SEQUENCE [LARGE SCALE GENOMIC DNA]</scope>
    <source>
        <strain evidence="7">JCM 9687</strain>
    </source>
</reference>
<evidence type="ECO:0000256" key="2">
    <source>
        <dbReference type="ARBA" id="ARBA00010742"/>
    </source>
</evidence>
<gene>
    <name evidence="6" type="ORF">GCM10020366_40420</name>
</gene>
<dbReference type="SUPFAM" id="SSF53850">
    <property type="entry name" value="Periplasmic binding protein-like II"/>
    <property type="match status" value="1"/>
</dbReference>
<evidence type="ECO:0000313" key="6">
    <source>
        <dbReference type="EMBL" id="GAA3360435.1"/>
    </source>
</evidence>
<keyword evidence="7" id="KW-1185">Reference proteome</keyword>
<comment type="similarity">
    <text evidence="2">Belongs to the bacterial solute-binding protein SsuA/TauA family.</text>
</comment>
<comment type="caution">
    <text evidence="6">The sequence shown here is derived from an EMBL/GenBank/DDBJ whole genome shotgun (WGS) entry which is preliminary data.</text>
</comment>
<dbReference type="PANTHER" id="PTHR30024:SF47">
    <property type="entry name" value="TAURINE-BINDING PERIPLASMIC PROTEIN"/>
    <property type="match status" value="1"/>
</dbReference>
<feature type="signal peptide" evidence="4">
    <location>
        <begin position="1"/>
        <end position="23"/>
    </location>
</feature>
<accession>A0ABP6RU82</accession>
<evidence type="ECO:0000256" key="3">
    <source>
        <dbReference type="ARBA" id="ARBA00022729"/>
    </source>
</evidence>
<dbReference type="InterPro" id="IPR007210">
    <property type="entry name" value="ABC_Gly_betaine_transp_sub-bd"/>
</dbReference>
<feature type="domain" description="ABC-type glycine betaine transport system substrate-binding" evidence="5">
    <location>
        <begin position="38"/>
        <end position="247"/>
    </location>
</feature>
<keyword evidence="3 4" id="KW-0732">Signal</keyword>
<evidence type="ECO:0000259" key="5">
    <source>
        <dbReference type="Pfam" id="PF04069"/>
    </source>
</evidence>
<evidence type="ECO:0000313" key="7">
    <source>
        <dbReference type="Proteomes" id="UP001500483"/>
    </source>
</evidence>
<proteinExistence type="inferred from homology"/>
<dbReference type="Gene3D" id="3.40.190.10">
    <property type="entry name" value="Periplasmic binding protein-like II"/>
    <property type="match status" value="2"/>
</dbReference>
<sequence length="344" mass="36820">MHRFSRRAALGLFGAAAAVPALSACGVGGESEEEKARKVRIAYQNFADSTLLVKEQRTLEQRFPEHEFQWTAFDSGASINTAFLSGALDIAVIGSSPAAQALSPPLAVPYQVIQLLNVIGSSEALVVRGDRGIRAIPDLTGRKVAAPFSSTAHYSLLAALRQHGVDPGGVDIVDLEPQNIQAAWERGDLDGAYLWTPTLTALRRNGTVLVDSAQLAAAGEPTLTFAVAAREFLDRSPDVAQGWLDATDAAIRQIRTDPRPVAEAVSRQLGSSVDDALGQLRQNIYLDLEQQRGPEYFGSPQAPGELAARLRATAGFLLAQQKIDALPDLATFQRALRIPEPAHA</sequence>
<evidence type="ECO:0000256" key="4">
    <source>
        <dbReference type="SAM" id="SignalP"/>
    </source>
</evidence>
<feature type="chain" id="PRO_5045392251" evidence="4">
    <location>
        <begin position="24"/>
        <end position="344"/>
    </location>
</feature>
<dbReference type="Pfam" id="PF04069">
    <property type="entry name" value="OpuAC"/>
    <property type="match status" value="1"/>
</dbReference>
<organism evidence="6 7">
    <name type="scientific">Saccharopolyspora gregorii</name>
    <dbReference type="NCBI Taxonomy" id="33914"/>
    <lineage>
        <taxon>Bacteria</taxon>
        <taxon>Bacillati</taxon>
        <taxon>Actinomycetota</taxon>
        <taxon>Actinomycetes</taxon>
        <taxon>Pseudonocardiales</taxon>
        <taxon>Pseudonocardiaceae</taxon>
        <taxon>Saccharopolyspora</taxon>
    </lineage>
</organism>
<dbReference type="RefSeq" id="WP_344928687.1">
    <property type="nucleotide sequence ID" value="NZ_BAAAYK010000038.1"/>
</dbReference>
<dbReference type="Proteomes" id="UP001500483">
    <property type="component" value="Unassembled WGS sequence"/>
</dbReference>
<dbReference type="PANTHER" id="PTHR30024">
    <property type="entry name" value="ALIPHATIC SULFONATES-BINDING PROTEIN-RELATED"/>
    <property type="match status" value="1"/>
</dbReference>
<evidence type="ECO:0000256" key="1">
    <source>
        <dbReference type="ARBA" id="ARBA00004418"/>
    </source>
</evidence>
<comment type="subcellular location">
    <subcellularLocation>
        <location evidence="1">Periplasm</location>
    </subcellularLocation>
</comment>
<name>A0ABP6RU82_9PSEU</name>